<dbReference type="EMBL" id="KX491797">
    <property type="protein sequence ID" value="AOO94161.1"/>
    <property type="molecule type" value="Genomic_DNA"/>
</dbReference>
<proteinExistence type="predicted"/>
<comment type="cofactor">
    <cofactor evidence="1">
        <name>Mg(2+)</name>
        <dbReference type="ChEBI" id="CHEBI:18420"/>
    </cofactor>
</comment>
<keyword evidence="1" id="KW-0479">Metal-binding</keyword>
<feature type="binding site" evidence="1">
    <location>
        <position position="37"/>
    </location>
    <ligand>
        <name>Mg(2+)</name>
        <dbReference type="ChEBI" id="CHEBI:18420"/>
        <label>1</label>
        <note>catalytic</note>
    </ligand>
</feature>
<evidence type="ECO:0000313" key="2">
    <source>
        <dbReference type="EMBL" id="AOO94161.1"/>
    </source>
</evidence>
<reference evidence="2" key="1">
    <citation type="journal article" date="2015" name="BMC Genomics">
        <title>Transcriptome profiling of a Rhizobium leguminosarum bv. trifolii rosR mutant reveals the role of the transcriptional regulator RosR in motility, synthesis of cell-surface components, and other cellular processes.</title>
        <authorList>
            <person name="Rachwal K."/>
            <person name="Matczynska E."/>
            <person name="Janczarek M."/>
        </authorList>
    </citation>
    <scope>NUCLEOTIDE SEQUENCE</scope>
    <source>
        <strain evidence="2">Rt24.2</strain>
    </source>
</reference>
<dbReference type="SUPFAM" id="SSF56655">
    <property type="entry name" value="Carbohydrate phosphatase"/>
    <property type="match status" value="1"/>
</dbReference>
<evidence type="ECO:0008006" key="3">
    <source>
        <dbReference type="Google" id="ProtNLM"/>
    </source>
</evidence>
<dbReference type="Gene3D" id="3.40.190.80">
    <property type="match status" value="1"/>
</dbReference>
<dbReference type="InterPro" id="IPR000760">
    <property type="entry name" value="Inositol_monophosphatase-like"/>
</dbReference>
<dbReference type="GO" id="GO:0046872">
    <property type="term" value="F:metal ion binding"/>
    <property type="evidence" value="ECO:0007669"/>
    <property type="project" value="UniProtKB-KW"/>
</dbReference>
<organism evidence="2">
    <name type="scientific">Rhizobium leguminosarum bv. trifolii</name>
    <dbReference type="NCBI Taxonomy" id="386"/>
    <lineage>
        <taxon>Bacteria</taxon>
        <taxon>Pseudomonadati</taxon>
        <taxon>Pseudomonadota</taxon>
        <taxon>Alphaproteobacteria</taxon>
        <taxon>Hyphomicrobiales</taxon>
        <taxon>Rhizobiaceae</taxon>
        <taxon>Rhizobium/Agrobacterium group</taxon>
        <taxon>Rhizobium</taxon>
    </lineage>
</organism>
<evidence type="ECO:0000256" key="1">
    <source>
        <dbReference type="PIRSR" id="PIRSR600760-2"/>
    </source>
</evidence>
<protein>
    <recommendedName>
        <fullName evidence="3">Inositol monophosphatase</fullName>
    </recommendedName>
</protein>
<accession>A0A1C9I5J4</accession>
<name>A0A1C9I5J4_RHILT</name>
<keyword evidence="1" id="KW-0460">Magnesium</keyword>
<reference evidence="2" key="2">
    <citation type="journal article" date="2016" name="Front. Microbiol.">
        <title>The Regulatory Protein RosR Affects Rhizobium leguminosarum bv. trifolii Protein Profiles, Cell Surface Properties, and Symbiosis with Clover.</title>
        <authorList>
            <person name="Rachwal K."/>
            <person name="Boguszewska A."/>
            <person name="Kopcinska J."/>
            <person name="Karas M."/>
            <person name="Tchorzewski M."/>
            <person name="Janczarek M."/>
        </authorList>
    </citation>
    <scope>NUCLEOTIDE SEQUENCE</scope>
    <source>
        <strain evidence="2">Rt24.2</strain>
    </source>
</reference>
<dbReference type="Pfam" id="PF00459">
    <property type="entry name" value="Inositol_P"/>
    <property type="match status" value="1"/>
</dbReference>
<dbReference type="AlphaFoldDB" id="A0A1C9I5J4"/>
<sequence>MQRFSRTTTWRCSAYEYRAVATGAMSFALNAELKPWDHAAGVLIHHEASGYSALLSGEAYWPAMTKGWLLLAPDAESWEAIRRSFAEG</sequence>